<feature type="compositionally biased region" description="Low complexity" evidence="1">
    <location>
        <begin position="17"/>
        <end position="37"/>
    </location>
</feature>
<accession>A0A3L6S1Y3</accession>
<comment type="caution">
    <text evidence="2">The sequence shown here is derived from an EMBL/GenBank/DDBJ whole genome shotgun (WGS) entry which is preliminary data.</text>
</comment>
<feature type="compositionally biased region" description="Basic residues" evidence="1">
    <location>
        <begin position="239"/>
        <end position="248"/>
    </location>
</feature>
<evidence type="ECO:0000313" key="3">
    <source>
        <dbReference type="Proteomes" id="UP000275267"/>
    </source>
</evidence>
<feature type="region of interest" description="Disordered" evidence="1">
    <location>
        <begin position="1"/>
        <end position="87"/>
    </location>
</feature>
<dbReference type="PANTHER" id="PTHR37218:SF2">
    <property type="entry name" value="COILED-COIL PROTEIN"/>
    <property type="match status" value="1"/>
</dbReference>
<evidence type="ECO:0000313" key="2">
    <source>
        <dbReference type="EMBL" id="RLN13266.1"/>
    </source>
</evidence>
<feature type="compositionally biased region" description="Basic residues" evidence="1">
    <location>
        <begin position="132"/>
        <end position="141"/>
    </location>
</feature>
<organism evidence="2 3">
    <name type="scientific">Panicum miliaceum</name>
    <name type="common">Proso millet</name>
    <name type="synonym">Broomcorn millet</name>
    <dbReference type="NCBI Taxonomy" id="4540"/>
    <lineage>
        <taxon>Eukaryota</taxon>
        <taxon>Viridiplantae</taxon>
        <taxon>Streptophyta</taxon>
        <taxon>Embryophyta</taxon>
        <taxon>Tracheophyta</taxon>
        <taxon>Spermatophyta</taxon>
        <taxon>Magnoliopsida</taxon>
        <taxon>Liliopsida</taxon>
        <taxon>Poales</taxon>
        <taxon>Poaceae</taxon>
        <taxon>PACMAD clade</taxon>
        <taxon>Panicoideae</taxon>
        <taxon>Panicodae</taxon>
        <taxon>Paniceae</taxon>
        <taxon>Panicinae</taxon>
        <taxon>Panicum</taxon>
        <taxon>Panicum sect. Panicum</taxon>
    </lineage>
</organism>
<proteinExistence type="predicted"/>
<dbReference type="OrthoDB" id="673745at2759"/>
<name>A0A3L6S1Y3_PANMI</name>
<feature type="compositionally biased region" description="Basic residues" evidence="1">
    <location>
        <begin position="304"/>
        <end position="321"/>
    </location>
</feature>
<protein>
    <submittedName>
        <fullName evidence="2">Uncharacterized protein</fullName>
    </submittedName>
</protein>
<evidence type="ECO:0000256" key="1">
    <source>
        <dbReference type="SAM" id="MobiDB-lite"/>
    </source>
</evidence>
<dbReference type="PANTHER" id="PTHR37218">
    <property type="entry name" value="COILED-COIL PROTEIN"/>
    <property type="match status" value="1"/>
</dbReference>
<feature type="compositionally biased region" description="Basic and acidic residues" evidence="1">
    <location>
        <begin position="287"/>
        <end position="297"/>
    </location>
</feature>
<keyword evidence="3" id="KW-1185">Reference proteome</keyword>
<dbReference type="AlphaFoldDB" id="A0A3L6S1Y3"/>
<feature type="compositionally biased region" description="Basic residues" evidence="1">
    <location>
        <begin position="76"/>
        <end position="86"/>
    </location>
</feature>
<sequence>MFTQQADGIGEGTDLKSASGSPGAPTTTTGPAAPGTSMVLLGGAEAEASDEAMRTPRRRVAARVTGEGKGRGGSGARRRKPSRHRARELTAAAAAAMVFAGWVSRSFAPVEPAIISMGWNGQGPIIFDPVEHKHHGPKAQPHHGADGGGGGNGGTERAAAEEEEEEMPGKGQRRREKNYRAAHGGDSRLAPPPKQRELEAIPSKLRRLIAFQNKHNDNANASSGVRAPGKQDDGLGKNKPAKYKKTKKQTPEAPAKSKASEIKGGDGSAADENVNAEGSKGKRKRGKAMDLRFKELEENVSISKKQKRKKHLDEKKKKRKGNKTESLPDFPGREKVKFGEVVEAPPKLSFPKVKSALDASREMLRKEAIENYRNIKGWTSRPGLQLPTLAENTFLSS</sequence>
<feature type="region of interest" description="Disordered" evidence="1">
    <location>
        <begin position="126"/>
        <end position="332"/>
    </location>
</feature>
<reference evidence="3" key="1">
    <citation type="journal article" date="2019" name="Nat. Commun.">
        <title>The genome of broomcorn millet.</title>
        <authorList>
            <person name="Zou C."/>
            <person name="Miki D."/>
            <person name="Li D."/>
            <person name="Tang Q."/>
            <person name="Xiao L."/>
            <person name="Rajput S."/>
            <person name="Deng P."/>
            <person name="Jia W."/>
            <person name="Huang R."/>
            <person name="Zhang M."/>
            <person name="Sun Y."/>
            <person name="Hu J."/>
            <person name="Fu X."/>
            <person name="Schnable P.S."/>
            <person name="Li F."/>
            <person name="Zhang H."/>
            <person name="Feng B."/>
            <person name="Zhu X."/>
            <person name="Liu R."/>
            <person name="Schnable J.C."/>
            <person name="Zhu J.-K."/>
            <person name="Zhang H."/>
        </authorList>
    </citation>
    <scope>NUCLEOTIDE SEQUENCE [LARGE SCALE GENOMIC DNA]</scope>
</reference>
<dbReference type="Proteomes" id="UP000275267">
    <property type="component" value="Unassembled WGS sequence"/>
</dbReference>
<dbReference type="EMBL" id="PQIB02000006">
    <property type="protein sequence ID" value="RLN13266.1"/>
    <property type="molecule type" value="Genomic_DNA"/>
</dbReference>
<dbReference type="STRING" id="4540.A0A3L6S1Y3"/>
<gene>
    <name evidence="2" type="ORF">C2845_PM09G01430</name>
</gene>